<sequence>MKTFRNIVLLALVALAWSSDPASAQNYNYRIGDTRVQAGHNGLAGQPGTYITGGTLSRSAQAAVLPMPPQVTGQQGGACGITPGTTANAMGLQSARMGSTVGMAGDYMRSDLNPNWNITRPQQQQQQQMRGQQNPYLVRQPVLNRPTNYTTYGSATGQRTYQSTTVPVNNNNYSGSSYKGY</sequence>
<keyword evidence="2" id="KW-0732">Signal</keyword>
<dbReference type="AlphaFoldDB" id="A0A8J7TKJ9"/>
<feature type="compositionally biased region" description="Polar residues" evidence="1">
    <location>
        <begin position="152"/>
        <end position="168"/>
    </location>
</feature>
<evidence type="ECO:0000313" key="4">
    <source>
        <dbReference type="Proteomes" id="UP000664277"/>
    </source>
</evidence>
<protein>
    <submittedName>
        <fullName evidence="3">Uncharacterized protein</fullName>
    </submittedName>
</protein>
<feature type="compositionally biased region" description="Low complexity" evidence="1">
    <location>
        <begin position="169"/>
        <end position="181"/>
    </location>
</feature>
<accession>A0A8J7TKJ9</accession>
<gene>
    <name evidence="3" type="ORF">J0M35_00540</name>
</gene>
<feature type="region of interest" description="Disordered" evidence="1">
    <location>
        <begin position="152"/>
        <end position="181"/>
    </location>
</feature>
<proteinExistence type="predicted"/>
<organism evidence="3 4">
    <name type="scientific">Candidatus Obscuribacter phosphatis</name>
    <dbReference type="NCBI Taxonomy" id="1906157"/>
    <lineage>
        <taxon>Bacteria</taxon>
        <taxon>Bacillati</taxon>
        <taxon>Candidatus Melainabacteria</taxon>
        <taxon>Candidatus Obscuribacterales</taxon>
        <taxon>Candidatus Obscuribacteraceae</taxon>
        <taxon>Candidatus Obscuribacter</taxon>
    </lineage>
</organism>
<name>A0A8J7TKJ9_9BACT</name>
<evidence type="ECO:0000256" key="2">
    <source>
        <dbReference type="SAM" id="SignalP"/>
    </source>
</evidence>
<comment type="caution">
    <text evidence="3">The sequence shown here is derived from an EMBL/GenBank/DDBJ whole genome shotgun (WGS) entry which is preliminary data.</text>
</comment>
<reference evidence="3" key="1">
    <citation type="submission" date="2021-02" db="EMBL/GenBank/DDBJ databases">
        <title>Genome-Resolved Metagenomics of a Microbial Community Performing Photosynthetic Biological Nutrient Removal.</title>
        <authorList>
            <person name="Mcdaniel E.A."/>
        </authorList>
    </citation>
    <scope>NUCLEOTIDE SEQUENCE</scope>
    <source>
        <strain evidence="3">UWPOB_OBS1</strain>
    </source>
</reference>
<dbReference type="Proteomes" id="UP000664277">
    <property type="component" value="Unassembled WGS sequence"/>
</dbReference>
<dbReference type="EMBL" id="JAFLCK010000001">
    <property type="protein sequence ID" value="MBN8658820.1"/>
    <property type="molecule type" value="Genomic_DNA"/>
</dbReference>
<evidence type="ECO:0000313" key="3">
    <source>
        <dbReference type="EMBL" id="MBN8658820.1"/>
    </source>
</evidence>
<feature type="chain" id="PRO_5035314124" evidence="2">
    <location>
        <begin position="25"/>
        <end position="181"/>
    </location>
</feature>
<evidence type="ECO:0000256" key="1">
    <source>
        <dbReference type="SAM" id="MobiDB-lite"/>
    </source>
</evidence>
<feature type="signal peptide" evidence="2">
    <location>
        <begin position="1"/>
        <end position="24"/>
    </location>
</feature>